<accession>A0A0W8FW65</accession>
<dbReference type="PANTHER" id="PTHR35869:SF1">
    <property type="entry name" value="OUTER-MEMBRANE LIPOPROTEIN CARRIER PROTEIN"/>
    <property type="match status" value="1"/>
</dbReference>
<evidence type="ECO:0000313" key="1">
    <source>
        <dbReference type="EMBL" id="KUG25049.1"/>
    </source>
</evidence>
<organism evidence="1">
    <name type="scientific">hydrocarbon metagenome</name>
    <dbReference type="NCBI Taxonomy" id="938273"/>
    <lineage>
        <taxon>unclassified sequences</taxon>
        <taxon>metagenomes</taxon>
        <taxon>ecological metagenomes</taxon>
    </lineage>
</organism>
<dbReference type="CDD" id="cd16325">
    <property type="entry name" value="LolA"/>
    <property type="match status" value="1"/>
</dbReference>
<proteinExistence type="predicted"/>
<dbReference type="InterPro" id="IPR029046">
    <property type="entry name" value="LolA/LolB/LppX"/>
</dbReference>
<name>A0A0W8FW65_9ZZZZ</name>
<gene>
    <name evidence="1" type="ORF">ASZ90_005119</name>
</gene>
<comment type="caution">
    <text evidence="1">The sequence shown here is derived from an EMBL/GenBank/DDBJ whole genome shotgun (WGS) entry which is preliminary data.</text>
</comment>
<dbReference type="SUPFAM" id="SSF89392">
    <property type="entry name" value="Prokaryotic lipoproteins and lipoprotein localization factors"/>
    <property type="match status" value="1"/>
</dbReference>
<dbReference type="AlphaFoldDB" id="A0A0W8FW65"/>
<protein>
    <submittedName>
        <fullName evidence="1">Outer membrane lipoprotein carrier protein lola</fullName>
    </submittedName>
</protein>
<dbReference type="Gene3D" id="2.50.20.10">
    <property type="entry name" value="Lipoprotein localisation LolA/LolB/LppX"/>
    <property type="match status" value="1"/>
</dbReference>
<sequence length="154" mass="17751">MTANGGVNTGKFTYKSDDKFRIETKSRTIVGDGKSTWTFTPKNNQVVISPADDNTNSFSIRDYLYEYPEQCTVSTYENEDGTYTLILKPKTSELDFKEVRLIVNSQKLINQIELTDLMNNIYNVTLENTRINQNIDDKLFIFEIPEGTRVIDLR</sequence>
<dbReference type="EMBL" id="LNQE01000776">
    <property type="protein sequence ID" value="KUG25049.1"/>
    <property type="molecule type" value="Genomic_DNA"/>
</dbReference>
<dbReference type="Pfam" id="PF03548">
    <property type="entry name" value="LolA"/>
    <property type="match status" value="1"/>
</dbReference>
<dbReference type="InterPro" id="IPR004564">
    <property type="entry name" value="OM_lipoprot_carrier_LolA-like"/>
</dbReference>
<dbReference type="PANTHER" id="PTHR35869">
    <property type="entry name" value="OUTER-MEMBRANE LIPOPROTEIN CARRIER PROTEIN"/>
    <property type="match status" value="1"/>
</dbReference>
<keyword evidence="1" id="KW-0449">Lipoprotein</keyword>
<reference evidence="1" key="1">
    <citation type="journal article" date="2015" name="Proc. Natl. Acad. Sci. U.S.A.">
        <title>Networks of energetic and metabolic interactions define dynamics in microbial communities.</title>
        <authorList>
            <person name="Embree M."/>
            <person name="Liu J.K."/>
            <person name="Al-Bassam M.M."/>
            <person name="Zengler K."/>
        </authorList>
    </citation>
    <scope>NUCLEOTIDE SEQUENCE</scope>
</reference>